<evidence type="ECO:0000313" key="3">
    <source>
        <dbReference type="EMBL" id="CAB4696251.1"/>
    </source>
</evidence>
<gene>
    <name evidence="3" type="ORF">UFOPK2582_00701</name>
    <name evidence="4" type="ORF">UFOPK3046_00897</name>
    <name evidence="5" type="ORF">UFOPK3914_00476</name>
    <name evidence="6" type="ORF">UFOPK4173_01388</name>
    <name evidence="7" type="ORF">UFOPK4354_00576</name>
</gene>
<dbReference type="EMBL" id="CAFAAQ010000067">
    <property type="protein sequence ID" value="CAB4806994.1"/>
    <property type="molecule type" value="Genomic_DNA"/>
</dbReference>
<proteinExistence type="predicted"/>
<dbReference type="Gene3D" id="3.30.70.2390">
    <property type="match status" value="1"/>
</dbReference>
<dbReference type="EMBL" id="CAEZXS010000065">
    <property type="protein sequence ID" value="CAB4696251.1"/>
    <property type="molecule type" value="Genomic_DNA"/>
</dbReference>
<dbReference type="EMBL" id="CAFBQW010000045">
    <property type="protein sequence ID" value="CAB5064550.1"/>
    <property type="molecule type" value="Genomic_DNA"/>
</dbReference>
<feature type="region of interest" description="Disordered" evidence="1">
    <location>
        <begin position="168"/>
        <end position="225"/>
    </location>
</feature>
<name>A0A6J7LUA3_9ZZZZ</name>
<feature type="domain" description="LytR/CpsA/Psr regulator C-terminal" evidence="2">
    <location>
        <begin position="59"/>
        <end position="153"/>
    </location>
</feature>
<dbReference type="AlphaFoldDB" id="A0A6J7LUA3"/>
<dbReference type="Pfam" id="PF13399">
    <property type="entry name" value="LytR_C"/>
    <property type="match status" value="1"/>
</dbReference>
<evidence type="ECO:0000313" key="5">
    <source>
        <dbReference type="EMBL" id="CAB4971907.1"/>
    </source>
</evidence>
<organism evidence="5">
    <name type="scientific">freshwater metagenome</name>
    <dbReference type="NCBI Taxonomy" id="449393"/>
    <lineage>
        <taxon>unclassified sequences</taxon>
        <taxon>metagenomes</taxon>
        <taxon>ecological metagenomes</taxon>
    </lineage>
</organism>
<evidence type="ECO:0000313" key="6">
    <source>
        <dbReference type="EMBL" id="CAB5037466.1"/>
    </source>
</evidence>
<protein>
    <submittedName>
        <fullName evidence="5">Unannotated protein</fullName>
    </submittedName>
</protein>
<dbReference type="EMBL" id="CAFBPW010000180">
    <property type="protein sequence ID" value="CAB5037466.1"/>
    <property type="molecule type" value="Genomic_DNA"/>
</dbReference>
<evidence type="ECO:0000313" key="4">
    <source>
        <dbReference type="EMBL" id="CAB4806994.1"/>
    </source>
</evidence>
<sequence>MVGVAVALGFILLLKGGGVGFQTDSQDVKIGEGSNKTTTTEPAVPTTTTPSTSVAPATLKVVVLNGAGLSGYAATAANFLGLAGYPNIAAKTAAAQVQTTTVYYAPGYEGDAKAIAKLLSIGAVQPLPTGTVLGKVATDVPTDTNVVIVLGPDVEGIITPAGASTTTVAGGSSSGSSSSGSSSSGSSSSGNSTVTTTAGGAAASTIPSAGTKITTTTVKTTTTTG</sequence>
<accession>A0A6J7LUA3</accession>
<feature type="compositionally biased region" description="Low complexity" evidence="1">
    <location>
        <begin position="37"/>
        <end position="51"/>
    </location>
</feature>
<feature type="region of interest" description="Disordered" evidence="1">
    <location>
        <begin position="27"/>
        <end position="51"/>
    </location>
</feature>
<evidence type="ECO:0000313" key="7">
    <source>
        <dbReference type="EMBL" id="CAB5064550.1"/>
    </source>
</evidence>
<reference evidence="5" key="1">
    <citation type="submission" date="2020-05" db="EMBL/GenBank/DDBJ databases">
        <authorList>
            <person name="Chiriac C."/>
            <person name="Salcher M."/>
            <person name="Ghai R."/>
            <person name="Kavagutti S V."/>
        </authorList>
    </citation>
    <scope>NUCLEOTIDE SEQUENCE</scope>
</reference>
<evidence type="ECO:0000256" key="1">
    <source>
        <dbReference type="SAM" id="MobiDB-lite"/>
    </source>
</evidence>
<evidence type="ECO:0000259" key="2">
    <source>
        <dbReference type="Pfam" id="PF13399"/>
    </source>
</evidence>
<dbReference type="InterPro" id="IPR027381">
    <property type="entry name" value="LytR/CpsA/Psr_C"/>
</dbReference>
<dbReference type="EMBL" id="CAFBOG010000029">
    <property type="protein sequence ID" value="CAB4971907.1"/>
    <property type="molecule type" value="Genomic_DNA"/>
</dbReference>